<dbReference type="AlphaFoldDB" id="A0A6A6DY03"/>
<dbReference type="PANTHER" id="PTHR28153:SF1">
    <property type="entry name" value="DUF4484 DOMAIN-CONTAINING PROTEIN"/>
    <property type="match status" value="1"/>
</dbReference>
<dbReference type="Pfam" id="PF09804">
    <property type="entry name" value="DENND11"/>
    <property type="match status" value="1"/>
</dbReference>
<dbReference type="InterPro" id="IPR028115">
    <property type="entry name" value="DUF4484"/>
</dbReference>
<keyword evidence="4" id="KW-1185">Reference proteome</keyword>
<organism evidence="3 4">
    <name type="scientific">Zopfia rhizophila CBS 207.26</name>
    <dbReference type="NCBI Taxonomy" id="1314779"/>
    <lineage>
        <taxon>Eukaryota</taxon>
        <taxon>Fungi</taxon>
        <taxon>Dikarya</taxon>
        <taxon>Ascomycota</taxon>
        <taxon>Pezizomycotina</taxon>
        <taxon>Dothideomycetes</taxon>
        <taxon>Dothideomycetes incertae sedis</taxon>
        <taxon>Zopfiaceae</taxon>
        <taxon>Zopfia</taxon>
    </lineage>
</organism>
<dbReference type="Proteomes" id="UP000800200">
    <property type="component" value="Unassembled WGS sequence"/>
</dbReference>
<reference evidence="3" key="1">
    <citation type="journal article" date="2020" name="Stud. Mycol.">
        <title>101 Dothideomycetes genomes: a test case for predicting lifestyles and emergence of pathogens.</title>
        <authorList>
            <person name="Haridas S."/>
            <person name="Albert R."/>
            <person name="Binder M."/>
            <person name="Bloem J."/>
            <person name="Labutti K."/>
            <person name="Salamov A."/>
            <person name="Andreopoulos B."/>
            <person name="Baker S."/>
            <person name="Barry K."/>
            <person name="Bills G."/>
            <person name="Bluhm B."/>
            <person name="Cannon C."/>
            <person name="Castanera R."/>
            <person name="Culley D."/>
            <person name="Daum C."/>
            <person name="Ezra D."/>
            <person name="Gonzalez J."/>
            <person name="Henrissat B."/>
            <person name="Kuo A."/>
            <person name="Liang C."/>
            <person name="Lipzen A."/>
            <person name="Lutzoni F."/>
            <person name="Magnuson J."/>
            <person name="Mondo S."/>
            <person name="Nolan M."/>
            <person name="Ohm R."/>
            <person name="Pangilinan J."/>
            <person name="Park H.-J."/>
            <person name="Ramirez L."/>
            <person name="Alfaro M."/>
            <person name="Sun H."/>
            <person name="Tritt A."/>
            <person name="Yoshinaga Y."/>
            <person name="Zwiers L.-H."/>
            <person name="Turgeon B."/>
            <person name="Goodwin S."/>
            <person name="Spatafora J."/>
            <person name="Crous P."/>
            <person name="Grigoriev I."/>
        </authorList>
    </citation>
    <scope>NUCLEOTIDE SEQUENCE</scope>
    <source>
        <strain evidence="3">CBS 207.26</strain>
    </source>
</reference>
<dbReference type="GO" id="GO:0005811">
    <property type="term" value="C:lipid droplet"/>
    <property type="evidence" value="ECO:0007669"/>
    <property type="project" value="TreeGrafter"/>
</dbReference>
<feature type="compositionally biased region" description="Basic and acidic residues" evidence="1">
    <location>
        <begin position="143"/>
        <end position="156"/>
    </location>
</feature>
<dbReference type="InterPro" id="IPR018626">
    <property type="entry name" value="LCHN/Anr2"/>
</dbReference>
<dbReference type="PANTHER" id="PTHR28153">
    <property type="entry name" value="PROTEIN, PUTATIVE-RELATED"/>
    <property type="match status" value="1"/>
</dbReference>
<proteinExistence type="predicted"/>
<dbReference type="EMBL" id="ML994641">
    <property type="protein sequence ID" value="KAF2183655.1"/>
    <property type="molecule type" value="Genomic_DNA"/>
</dbReference>
<protein>
    <recommendedName>
        <fullName evidence="2">DUF4484 domain-containing protein</fullName>
    </recommendedName>
</protein>
<dbReference type="Pfam" id="PF14831">
    <property type="entry name" value="DUF4484"/>
    <property type="match status" value="2"/>
</dbReference>
<sequence length="578" mass="63629">MSASTDSSTTDVDGGSEDKAPLLSALFLIKFDQKVGYIIAWKRSAVDVALDGAVEFKSLPSGLHSVKSDLVYFVHEGYAGLSAFVSGPASEAERNAHLVAVGVLVPLSYGRLGRSWLHARSLQKIASALADDPSFTTPLEEYWEQHGSDKGRRDAQGSKFPARQTSENFAAQAEPWKGHSRARALSNITAELPSEQSLPSFHPALSIMQYINVFGPLVFRLQQAALLRKRILFIASPPVRTTCEFVYNLSVLSSIPHSVSDLLPPGSENLHRLRSLFSIGIHDIPFLEQLRSGPDDGSQSIQNDASSQGWVACTTDEILGTKTQLYDVIVTIPPAYDAAPSKRAWPTIRTSDGSLIRASQRDVWRYKLLRHELWKHRHGNYSFDSDANSDEHAALLAQDDVEALDNLNEVYDDKVVEPMTWSQLAYSGFMWWASAGEKDAYISEIRDRDREVLGDLSDFLPTSINIPSHSQNGTTDIGLAPHEVVQAGLHTAIIAYFHRLTSLMITGLAEMVEAADEEDIDGGELDALMVGRDDVSRIGLDGWSALDQTFIEEVLWVYFGRRAIVKGVSLECCGVRIG</sequence>
<feature type="domain" description="DUF4484" evidence="2">
    <location>
        <begin position="525"/>
        <end position="577"/>
    </location>
</feature>
<dbReference type="OrthoDB" id="2152680at2759"/>
<gene>
    <name evidence="3" type="ORF">K469DRAFT_710457</name>
</gene>
<evidence type="ECO:0000259" key="2">
    <source>
        <dbReference type="Pfam" id="PF14831"/>
    </source>
</evidence>
<feature type="region of interest" description="Disordered" evidence="1">
    <location>
        <begin position="143"/>
        <end position="164"/>
    </location>
</feature>
<accession>A0A6A6DY03</accession>
<evidence type="ECO:0000313" key="4">
    <source>
        <dbReference type="Proteomes" id="UP000800200"/>
    </source>
</evidence>
<dbReference type="InterPro" id="IPR053056">
    <property type="entry name" value="Lipid_Metab_Assoc_Protein"/>
</dbReference>
<evidence type="ECO:0000256" key="1">
    <source>
        <dbReference type="SAM" id="MobiDB-lite"/>
    </source>
</evidence>
<feature type="domain" description="DUF4484" evidence="2">
    <location>
        <begin position="416"/>
        <end position="519"/>
    </location>
</feature>
<evidence type="ECO:0000313" key="3">
    <source>
        <dbReference type="EMBL" id="KAF2183655.1"/>
    </source>
</evidence>
<name>A0A6A6DY03_9PEZI</name>